<feature type="domain" description="Phorbol-ester/DAG-type" evidence="25">
    <location>
        <begin position="300"/>
        <end position="350"/>
    </location>
</feature>
<dbReference type="Proteomes" id="UP000438429">
    <property type="component" value="Unassembled WGS sequence"/>
</dbReference>
<dbReference type="PIRSF" id="PIRSF000552">
    <property type="entry name" value="PKC_mu_nu_D2"/>
    <property type="match status" value="1"/>
</dbReference>
<comment type="similarity">
    <text evidence="4">Belongs to the protein kinase superfamily. CAMK Ser/Thr protein kinase family. PKD subfamily.</text>
</comment>
<proteinExistence type="inferred from homology"/>
<evidence type="ECO:0000256" key="6">
    <source>
        <dbReference type="ARBA" id="ARBA00022527"/>
    </source>
</evidence>
<dbReference type="CDD" id="cd20839">
    <property type="entry name" value="C1_PKD1_rpt1"/>
    <property type="match status" value="1"/>
</dbReference>
<dbReference type="EC" id="2.7.11.13" evidence="19"/>
<dbReference type="FunFam" id="3.30.60.20:FF:000007">
    <property type="entry name" value="Serine/threonine-protein kinase"/>
    <property type="match status" value="1"/>
</dbReference>
<dbReference type="EMBL" id="VEVO01000003">
    <property type="protein sequence ID" value="KAF0043786.1"/>
    <property type="molecule type" value="Genomic_DNA"/>
</dbReference>
<evidence type="ECO:0000256" key="3">
    <source>
        <dbReference type="ARBA" id="ARBA00004496"/>
    </source>
</evidence>
<evidence type="ECO:0000256" key="21">
    <source>
        <dbReference type="PROSITE-ProRule" id="PRU10141"/>
    </source>
</evidence>
<dbReference type="PROSITE" id="PS00107">
    <property type="entry name" value="PROTEIN_KINASE_ATP"/>
    <property type="match status" value="1"/>
</dbReference>
<evidence type="ECO:0000259" key="24">
    <source>
        <dbReference type="PROSITE" id="PS50011"/>
    </source>
</evidence>
<evidence type="ECO:0000313" key="26">
    <source>
        <dbReference type="EMBL" id="KAF0043786.1"/>
    </source>
</evidence>
<dbReference type="InterPro" id="IPR001849">
    <property type="entry name" value="PH_domain"/>
</dbReference>
<evidence type="ECO:0000256" key="9">
    <source>
        <dbReference type="ARBA" id="ARBA00022723"/>
    </source>
</evidence>
<feature type="domain" description="Protein kinase" evidence="24">
    <location>
        <begin position="619"/>
        <end position="842"/>
    </location>
</feature>
<evidence type="ECO:0000256" key="17">
    <source>
        <dbReference type="ARBA" id="ARBA00023136"/>
    </source>
</evidence>
<keyword evidence="15 19" id="KW-0067">ATP-binding</keyword>
<keyword evidence="5 19" id="KW-0963">Cytoplasm</keyword>
<evidence type="ECO:0000256" key="4">
    <source>
        <dbReference type="ARBA" id="ARBA00008582"/>
    </source>
</evidence>
<evidence type="ECO:0000259" key="25">
    <source>
        <dbReference type="PROSITE" id="PS50081"/>
    </source>
</evidence>
<keyword evidence="17" id="KW-0472">Membrane</keyword>
<dbReference type="GO" id="GO:0007200">
    <property type="term" value="P:phospholipase C-activating G protein-coupled receptor signaling pathway"/>
    <property type="evidence" value="ECO:0007669"/>
    <property type="project" value="TreeGrafter"/>
</dbReference>
<dbReference type="Pfam" id="PF07714">
    <property type="entry name" value="PK_Tyr_Ser-Thr"/>
    <property type="match status" value="1"/>
</dbReference>
<dbReference type="PROSITE" id="PS50003">
    <property type="entry name" value="PH_DOMAIN"/>
    <property type="match status" value="1"/>
</dbReference>
<dbReference type="GO" id="GO:0004697">
    <property type="term" value="F:diacylglycerol-dependent serine/threonine kinase activity"/>
    <property type="evidence" value="ECO:0007669"/>
    <property type="project" value="UniProtKB-EC"/>
</dbReference>
<dbReference type="SUPFAM" id="SSF57889">
    <property type="entry name" value="Cysteine-rich domain"/>
    <property type="match status" value="2"/>
</dbReference>
<evidence type="ECO:0000256" key="20">
    <source>
        <dbReference type="PIRSR" id="PIRSR000552-2"/>
    </source>
</evidence>
<dbReference type="InterPro" id="IPR002219">
    <property type="entry name" value="PKC_DAG/PE"/>
</dbReference>
<feature type="region of interest" description="Disordered" evidence="22">
    <location>
        <begin position="1"/>
        <end position="48"/>
    </location>
</feature>
<dbReference type="Pfam" id="PF25525">
    <property type="entry name" value="Ubiquitin_PRKD1_N"/>
    <property type="match status" value="1"/>
</dbReference>
<keyword evidence="11 19" id="KW-0547">Nucleotide-binding</keyword>
<evidence type="ECO:0000256" key="14">
    <source>
        <dbReference type="ARBA" id="ARBA00022833"/>
    </source>
</evidence>
<dbReference type="InterPro" id="IPR057764">
    <property type="entry name" value="Ubiquitin_PRKD1-3_N"/>
</dbReference>
<keyword evidence="6 19" id="KW-0723">Serine/threonine-protein kinase</keyword>
<dbReference type="InterPro" id="IPR015727">
    <property type="entry name" value="Protein_Kinase_C_mu-related"/>
</dbReference>
<keyword evidence="7" id="KW-0597">Phosphoprotein</keyword>
<comment type="cofactor">
    <cofactor evidence="1 19">
        <name>Mg(2+)</name>
        <dbReference type="ChEBI" id="CHEBI:18420"/>
    </cofactor>
</comment>
<dbReference type="PANTHER" id="PTHR22968:SF9">
    <property type="entry name" value="SERINE_THREONINE-PROTEIN KINASE D1"/>
    <property type="match status" value="1"/>
</dbReference>
<protein>
    <recommendedName>
        <fullName evidence="19">Serine/threonine-protein kinase</fullName>
        <ecNumber evidence="19">2.7.11.13</ecNumber>
    </recommendedName>
</protein>
<dbReference type="InterPro" id="IPR020454">
    <property type="entry name" value="DAG/PE-bd"/>
</dbReference>
<keyword evidence="14" id="KW-0862">Zinc</keyword>
<evidence type="ECO:0000256" key="13">
    <source>
        <dbReference type="ARBA" id="ARBA00022777"/>
    </source>
</evidence>
<dbReference type="InterPro" id="IPR046349">
    <property type="entry name" value="C1-like_sf"/>
</dbReference>
<comment type="subcellular location">
    <subcellularLocation>
        <location evidence="3 19">Cytoplasm</location>
    </subcellularLocation>
    <subcellularLocation>
        <location evidence="2">Membrane</location>
    </subcellularLocation>
</comment>
<keyword evidence="16 19" id="KW-0460">Magnesium</keyword>
<dbReference type="FunFam" id="3.30.200.20:FF:000137">
    <property type="entry name" value="Serine/threonine-protein kinase"/>
    <property type="match status" value="1"/>
</dbReference>
<evidence type="ECO:0000256" key="15">
    <source>
        <dbReference type="ARBA" id="ARBA00022840"/>
    </source>
</evidence>
<dbReference type="SUPFAM" id="SSF50729">
    <property type="entry name" value="PH domain-like"/>
    <property type="match status" value="1"/>
</dbReference>
<comment type="caution">
    <text evidence="26">The sequence shown here is derived from an EMBL/GenBank/DDBJ whole genome shotgun (WGS) entry which is preliminary data.</text>
</comment>
<evidence type="ECO:0000313" key="27">
    <source>
        <dbReference type="Proteomes" id="UP000438429"/>
    </source>
</evidence>
<feature type="domain" description="Phorbol-ester/DAG-type" evidence="25">
    <location>
        <begin position="173"/>
        <end position="223"/>
    </location>
</feature>
<name>A0A6A4T8B1_SCOMX</name>
<dbReference type="GO" id="GO:0005829">
    <property type="term" value="C:cytosol"/>
    <property type="evidence" value="ECO:0007669"/>
    <property type="project" value="TreeGrafter"/>
</dbReference>
<dbReference type="Gene3D" id="3.30.60.20">
    <property type="match status" value="2"/>
</dbReference>
<evidence type="ECO:0000256" key="5">
    <source>
        <dbReference type="ARBA" id="ARBA00022490"/>
    </source>
</evidence>
<dbReference type="InterPro" id="IPR011993">
    <property type="entry name" value="PH-like_dom_sf"/>
</dbReference>
<feature type="binding site" evidence="20">
    <location>
        <begin position="625"/>
        <end position="633"/>
    </location>
    <ligand>
        <name>ATP</name>
        <dbReference type="ChEBI" id="CHEBI:30616"/>
    </ligand>
</feature>
<dbReference type="AlphaFoldDB" id="A0A6A4T8B1"/>
<evidence type="ECO:0000256" key="11">
    <source>
        <dbReference type="ARBA" id="ARBA00022741"/>
    </source>
</evidence>
<keyword evidence="9 19" id="KW-0479">Metal-binding</keyword>
<dbReference type="GO" id="GO:0005524">
    <property type="term" value="F:ATP binding"/>
    <property type="evidence" value="ECO:0007669"/>
    <property type="project" value="UniProtKB-UniRule"/>
</dbReference>
<feature type="region of interest" description="Disordered" evidence="22">
    <location>
        <begin position="883"/>
        <end position="917"/>
    </location>
</feature>
<feature type="domain" description="PH" evidence="23">
    <location>
        <begin position="458"/>
        <end position="577"/>
    </location>
</feature>
<dbReference type="CDD" id="cd01239">
    <property type="entry name" value="PH_PKD"/>
    <property type="match status" value="1"/>
</dbReference>
<feature type="compositionally biased region" description="Gly residues" evidence="22">
    <location>
        <begin position="16"/>
        <end position="48"/>
    </location>
</feature>
<evidence type="ECO:0000256" key="8">
    <source>
        <dbReference type="ARBA" id="ARBA00022679"/>
    </source>
</evidence>
<keyword evidence="8 19" id="KW-0808">Transferase</keyword>
<dbReference type="GO" id="GO:0016020">
    <property type="term" value="C:membrane"/>
    <property type="evidence" value="ECO:0007669"/>
    <property type="project" value="UniProtKB-SubCell"/>
</dbReference>
<evidence type="ECO:0000256" key="1">
    <source>
        <dbReference type="ARBA" id="ARBA00001946"/>
    </source>
</evidence>
<dbReference type="InterPro" id="IPR001245">
    <property type="entry name" value="Ser-Thr/Tyr_kinase_cat_dom"/>
</dbReference>
<evidence type="ECO:0000256" key="2">
    <source>
        <dbReference type="ARBA" id="ARBA00004370"/>
    </source>
</evidence>
<feature type="binding site" evidence="20 21">
    <location>
        <position position="648"/>
    </location>
    <ligand>
        <name>ATP</name>
        <dbReference type="ChEBI" id="CHEBI:30616"/>
    </ligand>
</feature>
<keyword evidence="10" id="KW-0677">Repeat</keyword>
<dbReference type="InterPro" id="IPR000719">
    <property type="entry name" value="Prot_kinase_dom"/>
</dbReference>
<comment type="activity regulation">
    <text evidence="19">Activated by DAG and phorbol esters.</text>
</comment>
<dbReference type="PROSITE" id="PS00479">
    <property type="entry name" value="ZF_DAG_PE_1"/>
    <property type="match status" value="2"/>
</dbReference>
<dbReference type="CDD" id="cd14082">
    <property type="entry name" value="STKc_PKD"/>
    <property type="match status" value="1"/>
</dbReference>
<dbReference type="SMART" id="SM00233">
    <property type="entry name" value="PH"/>
    <property type="match status" value="1"/>
</dbReference>
<dbReference type="SUPFAM" id="SSF56112">
    <property type="entry name" value="Protein kinase-like (PK-like)"/>
    <property type="match status" value="1"/>
</dbReference>
<reference evidence="26 27" key="1">
    <citation type="submission" date="2019-06" db="EMBL/GenBank/DDBJ databases">
        <title>Draft genomes of female and male turbot (Scophthalmus maximus).</title>
        <authorList>
            <person name="Xu H."/>
            <person name="Xu X.-W."/>
            <person name="Shao C."/>
            <person name="Chen S."/>
        </authorList>
    </citation>
    <scope>NUCLEOTIDE SEQUENCE [LARGE SCALE GENOMIC DNA]</scope>
    <source>
        <strain evidence="26">Ysfricsl-2016a</strain>
        <tissue evidence="26">Blood</tissue>
    </source>
</reference>
<dbReference type="InterPro" id="IPR017441">
    <property type="entry name" value="Protein_kinase_ATP_BS"/>
</dbReference>
<evidence type="ECO:0000256" key="12">
    <source>
        <dbReference type="ARBA" id="ARBA00022771"/>
    </source>
</evidence>
<evidence type="ECO:0000256" key="16">
    <source>
        <dbReference type="ARBA" id="ARBA00022842"/>
    </source>
</evidence>
<dbReference type="Pfam" id="PF00130">
    <property type="entry name" value="C1_1"/>
    <property type="match status" value="2"/>
</dbReference>
<dbReference type="Gene3D" id="1.10.510.10">
    <property type="entry name" value="Transferase(Phosphotransferase) domain 1"/>
    <property type="match status" value="2"/>
</dbReference>
<evidence type="ECO:0000256" key="22">
    <source>
        <dbReference type="SAM" id="MobiDB-lite"/>
    </source>
</evidence>
<dbReference type="FunFam" id="3.30.60.20:FF:000019">
    <property type="entry name" value="Serine/threonine-protein kinase"/>
    <property type="match status" value="1"/>
</dbReference>
<dbReference type="Gene3D" id="2.30.29.30">
    <property type="entry name" value="Pleckstrin-homology domain (PH domain)/Phosphotyrosine-binding domain (PTB)"/>
    <property type="match status" value="1"/>
</dbReference>
<comment type="catalytic activity">
    <reaction evidence="18 19">
        <text>L-threonyl-[protein] + ATP = O-phospho-L-threonyl-[protein] + ADP + H(+)</text>
        <dbReference type="Rhea" id="RHEA:46608"/>
        <dbReference type="Rhea" id="RHEA-COMP:11060"/>
        <dbReference type="Rhea" id="RHEA-COMP:11605"/>
        <dbReference type="ChEBI" id="CHEBI:15378"/>
        <dbReference type="ChEBI" id="CHEBI:30013"/>
        <dbReference type="ChEBI" id="CHEBI:30616"/>
        <dbReference type="ChEBI" id="CHEBI:61977"/>
        <dbReference type="ChEBI" id="CHEBI:456216"/>
        <dbReference type="EC" id="2.7.11.13"/>
    </reaction>
</comment>
<accession>A0A6A4T8B1</accession>
<dbReference type="GO" id="GO:0035556">
    <property type="term" value="P:intracellular signal transduction"/>
    <property type="evidence" value="ECO:0007669"/>
    <property type="project" value="TreeGrafter"/>
</dbReference>
<dbReference type="PRINTS" id="PR00008">
    <property type="entry name" value="DAGPEDOMAIN"/>
</dbReference>
<dbReference type="PROSITE" id="PS50011">
    <property type="entry name" value="PROTEIN_KINASE_DOM"/>
    <property type="match status" value="1"/>
</dbReference>
<keyword evidence="12" id="KW-0863">Zinc-finger</keyword>
<evidence type="ECO:0000256" key="19">
    <source>
        <dbReference type="PIRNR" id="PIRNR000552"/>
    </source>
</evidence>
<gene>
    <name evidence="26" type="ORF">F2P81_002944</name>
</gene>
<dbReference type="Pfam" id="PF00169">
    <property type="entry name" value="PH"/>
    <property type="match status" value="1"/>
</dbReference>
<sequence>MSAPPLIRAHSPLPSSGGGANTGSGTGGGRGGGGDGDGGDGGGGGGDGGGGGGGVIAFHIQIGLSREPVLLDAAELSLSQVREVACSIVDQKEPVFIVRNPKRFLQEPSESVEQHLPECGFYGMYEKILLFRHDQTSDNVLQLLRSAAQIQDGDLVEAVLSATTTVEDFQIRPHCLFVHSYRAPAFCDHCGEMLWGLVRQGLKCEGCGLNYHKRCAFKIPNNCSGVRRRRASNVSLTGGLVNLCRPLSAEPSPPHYADDALLQKNQLDYFPSRERRSSSQSYIGRPIELDKILLSKVKVPHTFLIHSYTRPTVCQHCKKLLKGLFRQGLQCKDCKFNCHKRCAAKVPNNCLGEVSRNGGECRRAGQLLSPGAESDVVMVEGCLDDHDVDRGGGLLDHMDEALTSEGGLLLEAGPSDLCDLQDPDLDESNRAISPSTSNNIPLMRVVQSVKHTKRKSSNAMKEGWMVHYTSKDTLRKRHYWRLDSKCITLFQNDTGGKYYKEIPLSEILSLEPVQTAAPLPDGANPHCFEIATVTLVYYVGENLLRAGSSASGSSVLVSGVGPDVARMWEMAIQHALMPAVSTGVSHSSHHSGHKEVSISISVSNCQIQENVDINSVYQIFPDEVLGSGQFGIVYGGKHRKSGRDVAIKIIDKLRFPTKQESQLRNEVAILQSLHHPGVVNLDCMFETPERVFVVMEKLHGDMLEMILSSEKGRLPERITKFLVTQVKLCDFGFARIIGEKSFRRSVVGTPAYLAPEVLRNKGYNRSLDMWSVGVIIYVSLSGTFPFNEDEDINDQIQNAAFMYPPHPWKKVSQEAIDLMNNLLQVKMRKRYSVDKTLSHPWLQDYQMWLDLRNLESRMNERYITHESDDLRWHHHAQLSGLDYPSHLNSGPRGDGGGRGMERYHEQEELETLSERMAPPLDENDKWLSIARKDFLLTSDP</sequence>
<dbReference type="SMART" id="SM00109">
    <property type="entry name" value="C1"/>
    <property type="match status" value="2"/>
</dbReference>
<dbReference type="InterPro" id="IPR011009">
    <property type="entry name" value="Kinase-like_dom_sf"/>
</dbReference>
<evidence type="ECO:0000259" key="23">
    <source>
        <dbReference type="PROSITE" id="PS50003"/>
    </source>
</evidence>
<keyword evidence="13 19" id="KW-0418">Kinase</keyword>
<dbReference type="GO" id="GO:0008270">
    <property type="term" value="F:zinc ion binding"/>
    <property type="evidence" value="ECO:0007669"/>
    <property type="project" value="UniProtKB-KW"/>
</dbReference>
<dbReference type="Pfam" id="PF00069">
    <property type="entry name" value="Pkinase"/>
    <property type="match status" value="1"/>
</dbReference>
<organism evidence="26 27">
    <name type="scientific">Scophthalmus maximus</name>
    <name type="common">Turbot</name>
    <name type="synonym">Psetta maxima</name>
    <dbReference type="NCBI Taxonomy" id="52904"/>
    <lineage>
        <taxon>Eukaryota</taxon>
        <taxon>Metazoa</taxon>
        <taxon>Chordata</taxon>
        <taxon>Craniata</taxon>
        <taxon>Vertebrata</taxon>
        <taxon>Euteleostomi</taxon>
        <taxon>Actinopterygii</taxon>
        <taxon>Neopterygii</taxon>
        <taxon>Teleostei</taxon>
        <taxon>Neoteleostei</taxon>
        <taxon>Acanthomorphata</taxon>
        <taxon>Carangaria</taxon>
        <taxon>Pleuronectiformes</taxon>
        <taxon>Pleuronectoidei</taxon>
        <taxon>Scophthalmidae</taxon>
        <taxon>Scophthalmus</taxon>
    </lineage>
</organism>
<dbReference type="PANTHER" id="PTHR22968">
    <property type="entry name" value="PROTEIN KINASE C, MU"/>
    <property type="match status" value="1"/>
</dbReference>
<dbReference type="FunFam" id="2.30.29.30:FF:000056">
    <property type="entry name" value="Serine/threonine-protein kinase"/>
    <property type="match status" value="1"/>
</dbReference>
<evidence type="ECO:0000256" key="7">
    <source>
        <dbReference type="ARBA" id="ARBA00022553"/>
    </source>
</evidence>
<dbReference type="PROSITE" id="PS50081">
    <property type="entry name" value="ZF_DAG_PE_2"/>
    <property type="match status" value="2"/>
</dbReference>
<evidence type="ECO:0000256" key="18">
    <source>
        <dbReference type="ARBA" id="ARBA00047272"/>
    </source>
</evidence>
<evidence type="ECO:0000256" key="10">
    <source>
        <dbReference type="ARBA" id="ARBA00022737"/>
    </source>
</evidence>